<dbReference type="OrthoDB" id="3192at2"/>
<dbReference type="PANTHER" id="PTHR32089:SF112">
    <property type="entry name" value="LYSOZYME-LIKE PROTEIN-RELATED"/>
    <property type="match status" value="1"/>
</dbReference>
<dbReference type="eggNOG" id="COG0840">
    <property type="taxonomic scope" value="Bacteria"/>
</dbReference>
<dbReference type="SMART" id="SM00283">
    <property type="entry name" value="MA"/>
    <property type="match status" value="1"/>
</dbReference>
<dbReference type="AlphaFoldDB" id="H5Y4Q6"/>
<sequence>MEKFMGRETLEFFARMTPLLNRLFLMDVFVAVSDTQTILAYQAAKTFDIGIKAGDQLKSGTSLAKAMRERKSEILEIDKEVLGVAYKTVTEPIFDENQQVIGGISVGTSLENQNKLGEIIEQFSASFQEINSSIQEIATGSEKLATVGEELSQTAVNTKADVKKTDDIIQMIKSISDQTKLLGLNAAIEAARAGENGKGFAVVAEEIRGLSAKSNSSAKEVNNILKAIADSGNFISDEIQELSAISEEQSAAMEEISTAVQDLAAQLEALTGFTKII</sequence>
<dbReference type="GO" id="GO:0016020">
    <property type="term" value="C:membrane"/>
    <property type="evidence" value="ECO:0007669"/>
    <property type="project" value="InterPro"/>
</dbReference>
<dbReference type="HOGENOM" id="CLU_043276_0_0_9"/>
<proteinExistence type="predicted"/>
<dbReference type="SUPFAM" id="SSF103190">
    <property type="entry name" value="Sensory domain-like"/>
    <property type="match status" value="1"/>
</dbReference>
<dbReference type="RefSeq" id="WP_007783854.1">
    <property type="nucleotide sequence ID" value="NZ_CM001441.1"/>
</dbReference>
<dbReference type="Proteomes" id="UP000005104">
    <property type="component" value="Chromosome"/>
</dbReference>
<accession>H5Y4Q6</accession>
<evidence type="ECO:0000256" key="1">
    <source>
        <dbReference type="ARBA" id="ARBA00023224"/>
    </source>
</evidence>
<keyword evidence="1 2" id="KW-0807">Transducer</keyword>
<dbReference type="EMBL" id="CM001441">
    <property type="protein sequence ID" value="EHQ89792.1"/>
    <property type="molecule type" value="Genomic_DNA"/>
</dbReference>
<name>H5Y4Q6_9FIRM</name>
<dbReference type="Pfam" id="PF00015">
    <property type="entry name" value="MCPsignal"/>
    <property type="match status" value="1"/>
</dbReference>
<dbReference type="InterPro" id="IPR004089">
    <property type="entry name" value="MCPsignal_dom"/>
</dbReference>
<gene>
    <name evidence="4" type="ORF">DesyoDRAFT_2738</name>
</gene>
<dbReference type="PROSITE" id="PS50111">
    <property type="entry name" value="CHEMOTAXIS_TRANSDUC_2"/>
    <property type="match status" value="1"/>
</dbReference>
<dbReference type="Gene3D" id="1.10.287.950">
    <property type="entry name" value="Methyl-accepting chemotaxis protein"/>
    <property type="match status" value="1"/>
</dbReference>
<dbReference type="InterPro" id="IPR029151">
    <property type="entry name" value="Sensor-like_sf"/>
</dbReference>
<evidence type="ECO:0000256" key="2">
    <source>
        <dbReference type="PROSITE-ProRule" id="PRU00284"/>
    </source>
</evidence>
<organism evidence="4 5">
    <name type="scientific">Desulfosporosinus youngiae DSM 17734</name>
    <dbReference type="NCBI Taxonomy" id="768710"/>
    <lineage>
        <taxon>Bacteria</taxon>
        <taxon>Bacillati</taxon>
        <taxon>Bacillota</taxon>
        <taxon>Clostridia</taxon>
        <taxon>Eubacteriales</taxon>
        <taxon>Desulfitobacteriaceae</taxon>
        <taxon>Desulfosporosinus</taxon>
    </lineage>
</organism>
<keyword evidence="5" id="KW-1185">Reference proteome</keyword>
<reference evidence="4 5" key="1">
    <citation type="submission" date="2011-11" db="EMBL/GenBank/DDBJ databases">
        <title>The Noncontiguous Finished genome of Desulfosporosinus youngiae DSM 17734.</title>
        <authorList>
            <consortium name="US DOE Joint Genome Institute (JGI-PGF)"/>
            <person name="Lucas S."/>
            <person name="Han J."/>
            <person name="Lapidus A."/>
            <person name="Cheng J.-F."/>
            <person name="Goodwin L."/>
            <person name="Pitluck S."/>
            <person name="Peters L."/>
            <person name="Ovchinnikova G."/>
            <person name="Lu M."/>
            <person name="Land M.L."/>
            <person name="Hauser L."/>
            <person name="Pester M."/>
            <person name="Spring S."/>
            <person name="Ollivier B."/>
            <person name="Rattei T."/>
            <person name="Klenk H.-P."/>
            <person name="Wagner M."/>
            <person name="Loy A."/>
            <person name="Woyke T.J."/>
        </authorList>
    </citation>
    <scope>NUCLEOTIDE SEQUENCE [LARGE SCALE GENOMIC DNA]</scope>
    <source>
        <strain evidence="4 5">DSM 17734</strain>
    </source>
</reference>
<feature type="domain" description="Methyl-accepting transducer" evidence="3">
    <location>
        <begin position="105"/>
        <end position="277"/>
    </location>
</feature>
<dbReference type="GO" id="GO:0007165">
    <property type="term" value="P:signal transduction"/>
    <property type="evidence" value="ECO:0007669"/>
    <property type="project" value="UniProtKB-KW"/>
</dbReference>
<dbReference type="PANTHER" id="PTHR32089">
    <property type="entry name" value="METHYL-ACCEPTING CHEMOTAXIS PROTEIN MCPB"/>
    <property type="match status" value="1"/>
</dbReference>
<evidence type="ECO:0000259" key="3">
    <source>
        <dbReference type="PROSITE" id="PS50111"/>
    </source>
</evidence>
<dbReference type="SUPFAM" id="SSF58104">
    <property type="entry name" value="Methyl-accepting chemotaxis protein (MCP) signaling domain"/>
    <property type="match status" value="1"/>
</dbReference>
<evidence type="ECO:0000313" key="4">
    <source>
        <dbReference type="EMBL" id="EHQ89792.1"/>
    </source>
</evidence>
<protein>
    <submittedName>
        <fullName evidence="4">Methyl-accepting chemotaxis protein</fullName>
    </submittedName>
</protein>
<evidence type="ECO:0000313" key="5">
    <source>
        <dbReference type="Proteomes" id="UP000005104"/>
    </source>
</evidence>
<dbReference type="STRING" id="768710.DesyoDRAFT_2738"/>